<dbReference type="EMBL" id="CP120366">
    <property type="protein sequence ID" value="WHS96681.1"/>
    <property type="molecule type" value="Genomic_DNA"/>
</dbReference>
<evidence type="ECO:0000259" key="1">
    <source>
        <dbReference type="Pfam" id="PF12680"/>
    </source>
</evidence>
<gene>
    <name evidence="2" type="ORF">PZL22_005609</name>
</gene>
<dbReference type="PANTHER" id="PTHR41252:SF1">
    <property type="entry name" value="BLR2505 PROTEIN"/>
    <property type="match status" value="1"/>
</dbReference>
<name>A0ABY8TFI8_9HYPH</name>
<keyword evidence="3" id="KW-1185">Reference proteome</keyword>
<dbReference type="Proteomes" id="UP001233264">
    <property type="component" value="Plasmid pSkuCCBAU71714a"/>
</dbReference>
<dbReference type="SUPFAM" id="SSF54427">
    <property type="entry name" value="NTF2-like"/>
    <property type="match status" value="1"/>
</dbReference>
<geneLocation type="plasmid" evidence="2 3">
    <name>pSkuCCBAU71714a</name>
</geneLocation>
<evidence type="ECO:0000313" key="3">
    <source>
        <dbReference type="Proteomes" id="UP001233264"/>
    </source>
</evidence>
<dbReference type="Pfam" id="PF12680">
    <property type="entry name" value="SnoaL_2"/>
    <property type="match status" value="1"/>
</dbReference>
<protein>
    <submittedName>
        <fullName evidence="2">Nuclear transport factor 2 family protein</fullName>
    </submittedName>
</protein>
<accession>A0ABY8TFI8</accession>
<dbReference type="Gene3D" id="3.10.450.50">
    <property type="match status" value="1"/>
</dbReference>
<keyword evidence="2" id="KW-0614">Plasmid</keyword>
<dbReference type="InterPro" id="IPR037401">
    <property type="entry name" value="SnoaL-like"/>
</dbReference>
<dbReference type="PANTHER" id="PTHR41252">
    <property type="entry name" value="BLR2505 PROTEIN"/>
    <property type="match status" value="1"/>
</dbReference>
<feature type="domain" description="SnoaL-like" evidence="1">
    <location>
        <begin position="3"/>
        <end position="74"/>
    </location>
</feature>
<evidence type="ECO:0000313" key="2">
    <source>
        <dbReference type="EMBL" id="WHS96681.1"/>
    </source>
</evidence>
<sequence>MAGTYRGVEDFVERASAPLISRLVTPLVPRVHHIWADGDTVIVRFDGSATTTSGAPYRNKFVWIFPMKNGAVVEAEAFLDLATYHAVVDNNEPRSQ</sequence>
<proteinExistence type="predicted"/>
<organism evidence="2 3">
    <name type="scientific">Sinorhizobium kummerowiae</name>
    <dbReference type="NCBI Taxonomy" id="158892"/>
    <lineage>
        <taxon>Bacteria</taxon>
        <taxon>Pseudomonadati</taxon>
        <taxon>Pseudomonadota</taxon>
        <taxon>Alphaproteobacteria</taxon>
        <taxon>Hyphomicrobiales</taxon>
        <taxon>Rhizobiaceae</taxon>
        <taxon>Sinorhizobium/Ensifer group</taxon>
        <taxon>Sinorhizobium</taxon>
    </lineage>
</organism>
<dbReference type="InterPro" id="IPR032710">
    <property type="entry name" value="NTF2-like_dom_sf"/>
</dbReference>
<reference evidence="2 3" key="1">
    <citation type="submission" date="2023-03" db="EMBL/GenBank/DDBJ databases">
        <authorList>
            <person name="Menendez E."/>
            <person name="Kaur S."/>
            <person name="Flores-Felix J.D."/>
            <person name="diCenzo G.C."/>
            <person name="Peix A."/>
            <person name="Velazquez E."/>
        </authorList>
    </citation>
    <scope>NUCLEOTIDE SEQUENCE [LARGE SCALE GENOMIC DNA]</scope>
    <source>
        <strain evidence="2 3">CCBAU 71714</strain>
        <plasmid evidence="2 3">pSkuCCBAU71714a</plasmid>
    </source>
</reference>